<comment type="caution">
    <text evidence="8">The sequence shown here is derived from an EMBL/GenBank/DDBJ whole genome shotgun (WGS) entry which is preliminary data.</text>
</comment>
<dbReference type="InterPro" id="IPR017871">
    <property type="entry name" value="ABC_transporter-like_CS"/>
</dbReference>
<evidence type="ECO:0000313" key="9">
    <source>
        <dbReference type="Proteomes" id="UP000051913"/>
    </source>
</evidence>
<dbReference type="GO" id="GO:0016887">
    <property type="term" value="F:ATP hydrolysis activity"/>
    <property type="evidence" value="ECO:0007669"/>
    <property type="project" value="InterPro"/>
</dbReference>
<sequence>MSASSNTPLLAIRSLRAAYGKIEALKGVDLDISAGEIVALIGANGAGKSTLMMTIFGRPRARAGRIEFDGQDITGVPTHEIARLRIAQSPEGRRIFPRMSVAENLQMGADATDSSEADRASGLERVFALFPRLKERMTQRGGTLSGGEQQMLAIGRALMSRPRLLMLDEPSLGLAPLIARQIFDAIRTLNRQDGLTVLIVEQNANHALKLAHRGYVMVNGLITLSGTGSELLQRPEIRAAYLEGGRRE</sequence>
<reference evidence="8 9" key="1">
    <citation type="submission" date="2014-03" db="EMBL/GenBank/DDBJ databases">
        <title>Bradyrhizobium valentinum sp. nov., isolated from effective nodules of Lupinus mariae-josephae, a lupine endemic of basic-lime soils in Eastern Spain.</title>
        <authorList>
            <person name="Duran D."/>
            <person name="Rey L."/>
            <person name="Navarro A."/>
            <person name="Busquets A."/>
            <person name="Imperial J."/>
            <person name="Ruiz-Argueso T."/>
        </authorList>
    </citation>
    <scope>NUCLEOTIDE SEQUENCE [LARGE SCALE GENOMIC DNA]</scope>
    <source>
        <strain evidence="8 9">LmjM3</strain>
    </source>
</reference>
<evidence type="ECO:0000256" key="3">
    <source>
        <dbReference type="ARBA" id="ARBA00022741"/>
    </source>
</evidence>
<evidence type="ECO:0000256" key="4">
    <source>
        <dbReference type="ARBA" id="ARBA00022840"/>
    </source>
</evidence>
<evidence type="ECO:0000256" key="1">
    <source>
        <dbReference type="ARBA" id="ARBA00005417"/>
    </source>
</evidence>
<comment type="function">
    <text evidence="6">Involved in beta-(1--&gt;2)glucan export. Transmembrane domains (TMD) form a pore in the inner membrane and the ATP-binding domain (NBD) is responsible for energy generation.</text>
</comment>
<dbReference type="PIRSF" id="PIRSF039137">
    <property type="entry name" value="ABC_branched_ATPase"/>
    <property type="match status" value="1"/>
</dbReference>
<comment type="similarity">
    <text evidence="1">Belongs to the ABC transporter superfamily.</text>
</comment>
<evidence type="ECO:0000313" key="8">
    <source>
        <dbReference type="EMBL" id="KRR02619.1"/>
    </source>
</evidence>
<name>A0A0R3L4T3_9BRAD</name>
<dbReference type="Pfam" id="PF00005">
    <property type="entry name" value="ABC_tran"/>
    <property type="match status" value="1"/>
</dbReference>
<dbReference type="InterPro" id="IPR003439">
    <property type="entry name" value="ABC_transporter-like_ATP-bd"/>
</dbReference>
<dbReference type="GO" id="GO:0015807">
    <property type="term" value="P:L-amino acid transport"/>
    <property type="evidence" value="ECO:0007669"/>
    <property type="project" value="TreeGrafter"/>
</dbReference>
<keyword evidence="4 8" id="KW-0067">ATP-binding</keyword>
<dbReference type="EMBL" id="LLXX01000148">
    <property type="protein sequence ID" value="KRR02619.1"/>
    <property type="molecule type" value="Genomic_DNA"/>
</dbReference>
<dbReference type="PROSITE" id="PS00211">
    <property type="entry name" value="ABC_TRANSPORTER_1"/>
    <property type="match status" value="1"/>
</dbReference>
<dbReference type="STRING" id="1518501.CQ10_31540"/>
<dbReference type="Proteomes" id="UP000051913">
    <property type="component" value="Unassembled WGS sequence"/>
</dbReference>
<dbReference type="AlphaFoldDB" id="A0A0R3L4T3"/>
<feature type="domain" description="ABC transporter" evidence="7">
    <location>
        <begin position="10"/>
        <end position="244"/>
    </location>
</feature>
<keyword evidence="3" id="KW-0547">Nucleotide-binding</keyword>
<dbReference type="PROSITE" id="PS50893">
    <property type="entry name" value="ABC_TRANSPORTER_2"/>
    <property type="match status" value="1"/>
</dbReference>
<dbReference type="InterPro" id="IPR027417">
    <property type="entry name" value="P-loop_NTPase"/>
</dbReference>
<evidence type="ECO:0000256" key="6">
    <source>
        <dbReference type="ARBA" id="ARBA00024722"/>
    </source>
</evidence>
<dbReference type="RefSeq" id="WP_057853067.1">
    <property type="nucleotide sequence ID" value="NZ_LLXX01000148.1"/>
</dbReference>
<evidence type="ECO:0000256" key="5">
    <source>
        <dbReference type="ARBA" id="ARBA00022970"/>
    </source>
</evidence>
<proteinExistence type="inferred from homology"/>
<keyword evidence="5" id="KW-0029">Amino-acid transport</keyword>
<dbReference type="SMART" id="SM00382">
    <property type="entry name" value="AAA"/>
    <property type="match status" value="1"/>
</dbReference>
<dbReference type="InterPro" id="IPR003593">
    <property type="entry name" value="AAA+_ATPase"/>
</dbReference>
<dbReference type="SUPFAM" id="SSF52540">
    <property type="entry name" value="P-loop containing nucleoside triphosphate hydrolases"/>
    <property type="match status" value="1"/>
</dbReference>
<dbReference type="PANTHER" id="PTHR43820:SF4">
    <property type="entry name" value="HIGH-AFFINITY BRANCHED-CHAIN AMINO ACID TRANSPORT ATP-BINDING PROTEIN LIVF"/>
    <property type="match status" value="1"/>
</dbReference>
<dbReference type="GO" id="GO:0015658">
    <property type="term" value="F:branched-chain amino acid transmembrane transporter activity"/>
    <property type="evidence" value="ECO:0007669"/>
    <property type="project" value="InterPro"/>
</dbReference>
<evidence type="ECO:0000256" key="2">
    <source>
        <dbReference type="ARBA" id="ARBA00022448"/>
    </source>
</evidence>
<protein>
    <submittedName>
        <fullName evidence="8">ABC transporter ATP-binding protein</fullName>
    </submittedName>
</protein>
<dbReference type="CDD" id="cd03224">
    <property type="entry name" value="ABC_TM1139_LivF_branched"/>
    <property type="match status" value="1"/>
</dbReference>
<accession>A0A0R3L4T3</accession>
<organism evidence="8 9">
    <name type="scientific">Bradyrhizobium valentinum</name>
    <dbReference type="NCBI Taxonomy" id="1518501"/>
    <lineage>
        <taxon>Bacteria</taxon>
        <taxon>Pseudomonadati</taxon>
        <taxon>Pseudomonadota</taxon>
        <taxon>Alphaproteobacteria</taxon>
        <taxon>Hyphomicrobiales</taxon>
        <taxon>Nitrobacteraceae</taxon>
        <taxon>Bradyrhizobium</taxon>
    </lineage>
</organism>
<dbReference type="InterPro" id="IPR052156">
    <property type="entry name" value="BCAA_Transport_ATP-bd_LivF"/>
</dbReference>
<gene>
    <name evidence="8" type="ORF">CP49_17075</name>
</gene>
<dbReference type="GO" id="GO:0005524">
    <property type="term" value="F:ATP binding"/>
    <property type="evidence" value="ECO:0007669"/>
    <property type="project" value="UniProtKB-KW"/>
</dbReference>
<keyword evidence="2" id="KW-0813">Transport</keyword>
<evidence type="ECO:0000259" key="7">
    <source>
        <dbReference type="PROSITE" id="PS50893"/>
    </source>
</evidence>
<keyword evidence="9" id="KW-1185">Reference proteome</keyword>
<dbReference type="Gene3D" id="3.40.50.300">
    <property type="entry name" value="P-loop containing nucleotide triphosphate hydrolases"/>
    <property type="match status" value="1"/>
</dbReference>
<dbReference type="InterPro" id="IPR030660">
    <property type="entry name" value="ABC_branched_ATPase_LivF/BraG"/>
</dbReference>
<dbReference type="PANTHER" id="PTHR43820">
    <property type="entry name" value="HIGH-AFFINITY BRANCHED-CHAIN AMINO ACID TRANSPORT ATP-BINDING PROTEIN LIVF"/>
    <property type="match status" value="1"/>
</dbReference>